<feature type="transmembrane region" description="Helical" evidence="8">
    <location>
        <begin position="259"/>
        <end position="277"/>
    </location>
</feature>
<evidence type="ECO:0000256" key="4">
    <source>
        <dbReference type="ARBA" id="ARBA00022692"/>
    </source>
</evidence>
<dbReference type="RefSeq" id="WP_206293382.1">
    <property type="nucleotide sequence ID" value="NZ_CP063458.1"/>
</dbReference>
<keyword evidence="5 8" id="KW-1133">Transmembrane helix</keyword>
<feature type="transmembrane region" description="Helical" evidence="8">
    <location>
        <begin position="289"/>
        <end position="309"/>
    </location>
</feature>
<protein>
    <recommendedName>
        <fullName evidence="9">Ammonium transporter AmtB-like domain-containing protein</fullName>
    </recommendedName>
</protein>
<dbReference type="SUPFAM" id="SSF111352">
    <property type="entry name" value="Ammonium transporter"/>
    <property type="match status" value="1"/>
</dbReference>
<evidence type="ECO:0000256" key="1">
    <source>
        <dbReference type="ARBA" id="ARBA00004141"/>
    </source>
</evidence>
<evidence type="ECO:0000256" key="8">
    <source>
        <dbReference type="SAM" id="Phobius"/>
    </source>
</evidence>
<keyword evidence="11" id="KW-1185">Reference proteome</keyword>
<evidence type="ECO:0000256" key="2">
    <source>
        <dbReference type="ARBA" id="ARBA00005887"/>
    </source>
</evidence>
<feature type="transmembrane region" description="Helical" evidence="8">
    <location>
        <begin position="182"/>
        <end position="202"/>
    </location>
</feature>
<sequence length="387" mass="39886">MSAFILISILLVRVGLGMYLAGLTRAKNAAGVVARVICDFGIAALAFYVLGAAIVTQENNRIFAMDFRHWFNAEAAAEVSVFLLFTTVATGIVIGALGERSRFFAMLPVTIVLAAVVVPVLAFWSRSSLGWLARLSVIDDFGASWLHMAGGVFALFGAKAVGARSNKYHRDGSASIIPGHSVPLAGLGALIMFAGLASLLAAGGGRAALNGVLAGAAGIVASLVLGRLRYGKPDVLLMITGMLGGVVAISAGAANVYPIFAIIIGGGAGVLVPWAAVEIDMRLRIDDPAGAVAIHLVGGAWGTVCAGIFCGRGVGGTFQAIGVQLLALVVAVAVSAAAAFGVFKFLASNLRSNEADEFDGLDLAEHDIGAYPDFQQNSIRSYHLREA</sequence>
<evidence type="ECO:0000256" key="5">
    <source>
        <dbReference type="ARBA" id="ARBA00022989"/>
    </source>
</evidence>
<dbReference type="InterPro" id="IPR024041">
    <property type="entry name" value="NH4_transpt_AmtB-like_dom"/>
</dbReference>
<reference evidence="10 11" key="1">
    <citation type="submission" date="2020-10" db="EMBL/GenBank/DDBJ databases">
        <title>Wide distribution of Phycisphaera-like planctomycetes from WD2101 soil group in peatlands and genome analysis of the first cultivated representative.</title>
        <authorList>
            <person name="Dedysh S.N."/>
            <person name="Beletsky A.V."/>
            <person name="Ivanova A."/>
            <person name="Kulichevskaya I.S."/>
            <person name="Suzina N.E."/>
            <person name="Philippov D.A."/>
            <person name="Rakitin A.L."/>
            <person name="Mardanov A.V."/>
            <person name="Ravin N.V."/>
        </authorList>
    </citation>
    <scope>NUCLEOTIDE SEQUENCE [LARGE SCALE GENOMIC DNA]</scope>
    <source>
        <strain evidence="10 11">M1803</strain>
    </source>
</reference>
<proteinExistence type="inferred from homology"/>
<evidence type="ECO:0000256" key="7">
    <source>
        <dbReference type="ARBA" id="ARBA00023177"/>
    </source>
</evidence>
<gene>
    <name evidence="10" type="ORF">IPV69_02720</name>
</gene>
<dbReference type="PANTHER" id="PTHR11730:SF6">
    <property type="entry name" value="AMMONIUM TRANSPORTER"/>
    <property type="match status" value="1"/>
</dbReference>
<evidence type="ECO:0000259" key="9">
    <source>
        <dbReference type="Pfam" id="PF00909"/>
    </source>
</evidence>
<feature type="transmembrane region" description="Helical" evidence="8">
    <location>
        <begin position="208"/>
        <end position="228"/>
    </location>
</feature>
<keyword evidence="4 8" id="KW-0812">Transmembrane</keyword>
<dbReference type="EMBL" id="CP063458">
    <property type="protein sequence ID" value="QOV90304.1"/>
    <property type="molecule type" value="Genomic_DNA"/>
</dbReference>
<comment type="subcellular location">
    <subcellularLocation>
        <location evidence="1">Membrane</location>
        <topology evidence="1">Multi-pass membrane protein</topology>
    </subcellularLocation>
</comment>
<dbReference type="GO" id="GO:0008519">
    <property type="term" value="F:ammonium channel activity"/>
    <property type="evidence" value="ECO:0007669"/>
    <property type="project" value="InterPro"/>
</dbReference>
<feature type="transmembrane region" description="Helical" evidence="8">
    <location>
        <begin position="321"/>
        <end position="343"/>
    </location>
</feature>
<dbReference type="InterPro" id="IPR029020">
    <property type="entry name" value="Ammonium/urea_transptr"/>
</dbReference>
<dbReference type="Gene3D" id="1.10.3430.10">
    <property type="entry name" value="Ammonium transporter AmtB like domains"/>
    <property type="match status" value="1"/>
</dbReference>
<feature type="transmembrane region" description="Helical" evidence="8">
    <location>
        <begin position="104"/>
        <end position="124"/>
    </location>
</feature>
<feature type="transmembrane region" description="Helical" evidence="8">
    <location>
        <begin position="36"/>
        <end position="55"/>
    </location>
</feature>
<accession>A0A7M2WY72</accession>
<dbReference type="PANTHER" id="PTHR11730">
    <property type="entry name" value="AMMONIUM TRANSPORTER"/>
    <property type="match status" value="1"/>
</dbReference>
<feature type="transmembrane region" description="Helical" evidence="8">
    <location>
        <begin position="6"/>
        <end position="24"/>
    </location>
</feature>
<dbReference type="GO" id="GO:0016020">
    <property type="term" value="C:membrane"/>
    <property type="evidence" value="ECO:0007669"/>
    <property type="project" value="UniProtKB-SubCell"/>
</dbReference>
<feature type="transmembrane region" description="Helical" evidence="8">
    <location>
        <begin position="235"/>
        <end position="253"/>
    </location>
</feature>
<dbReference type="AlphaFoldDB" id="A0A7M2WY72"/>
<organism evidence="10 11">
    <name type="scientific">Humisphaera borealis</name>
    <dbReference type="NCBI Taxonomy" id="2807512"/>
    <lineage>
        <taxon>Bacteria</taxon>
        <taxon>Pseudomonadati</taxon>
        <taxon>Planctomycetota</taxon>
        <taxon>Phycisphaerae</taxon>
        <taxon>Tepidisphaerales</taxon>
        <taxon>Tepidisphaeraceae</taxon>
        <taxon>Humisphaera</taxon>
    </lineage>
</organism>
<dbReference type="Proteomes" id="UP000593765">
    <property type="component" value="Chromosome"/>
</dbReference>
<evidence type="ECO:0000256" key="3">
    <source>
        <dbReference type="ARBA" id="ARBA00022448"/>
    </source>
</evidence>
<dbReference type="Pfam" id="PF00909">
    <property type="entry name" value="Ammonium_transp"/>
    <property type="match status" value="1"/>
</dbReference>
<evidence type="ECO:0000313" key="10">
    <source>
        <dbReference type="EMBL" id="QOV90304.1"/>
    </source>
</evidence>
<dbReference type="KEGG" id="hbs:IPV69_02720"/>
<dbReference type="GO" id="GO:0097272">
    <property type="term" value="P:ammonium homeostasis"/>
    <property type="evidence" value="ECO:0007669"/>
    <property type="project" value="TreeGrafter"/>
</dbReference>
<keyword evidence="6 8" id="KW-0472">Membrane</keyword>
<keyword evidence="3" id="KW-0813">Transport</keyword>
<name>A0A7M2WY72_9BACT</name>
<feature type="transmembrane region" description="Helical" evidence="8">
    <location>
        <begin position="75"/>
        <end position="97"/>
    </location>
</feature>
<comment type="similarity">
    <text evidence="2">Belongs to the ammonia transporter channel (TC 1.A.11.2) family.</text>
</comment>
<keyword evidence="7" id="KW-0924">Ammonia transport</keyword>
<evidence type="ECO:0000313" key="11">
    <source>
        <dbReference type="Proteomes" id="UP000593765"/>
    </source>
</evidence>
<feature type="transmembrane region" description="Helical" evidence="8">
    <location>
        <begin position="144"/>
        <end position="161"/>
    </location>
</feature>
<feature type="domain" description="Ammonium transporter AmtB-like" evidence="9">
    <location>
        <begin position="4"/>
        <end position="371"/>
    </location>
</feature>
<evidence type="ECO:0000256" key="6">
    <source>
        <dbReference type="ARBA" id="ARBA00023136"/>
    </source>
</evidence>